<dbReference type="Proteomes" id="UP000430670">
    <property type="component" value="Unassembled WGS sequence"/>
</dbReference>
<dbReference type="EMBL" id="WNKU01000001">
    <property type="protein sequence ID" value="MTV47758.1"/>
    <property type="molecule type" value="Genomic_DNA"/>
</dbReference>
<proteinExistence type="predicted"/>
<sequence length="97" mass="11110">MIRAYLNQKAIWRQVTGKDINNDPKTEDKEIAVRWEGRRRLVRDKRGQEVVSEARVYCLEPVQPGDFLIWQGVDWPVIAVSEVPGLGGKVSHREVAV</sequence>
<name>A0A6I3SBN4_HELMO</name>
<dbReference type="AlphaFoldDB" id="A0A6I3SBN4"/>
<dbReference type="OrthoDB" id="3035147at2"/>
<accession>A0A6I3SBN4</accession>
<keyword evidence="2" id="KW-1185">Reference proteome</keyword>
<comment type="caution">
    <text evidence="1">The sequence shown here is derived from an EMBL/GenBank/DDBJ whole genome shotgun (WGS) entry which is preliminary data.</text>
</comment>
<dbReference type="RefSeq" id="WP_155474831.1">
    <property type="nucleotide sequence ID" value="NZ_WNKU01000001.1"/>
</dbReference>
<protein>
    <submittedName>
        <fullName evidence="1">Uncharacterized protein</fullName>
    </submittedName>
</protein>
<organism evidence="1 2">
    <name type="scientific">Heliobacterium mobile</name>
    <name type="common">Heliobacillus mobilis</name>
    <dbReference type="NCBI Taxonomy" id="28064"/>
    <lineage>
        <taxon>Bacteria</taxon>
        <taxon>Bacillati</taxon>
        <taxon>Bacillota</taxon>
        <taxon>Clostridia</taxon>
        <taxon>Eubacteriales</taxon>
        <taxon>Heliobacteriaceae</taxon>
        <taxon>Heliobacterium</taxon>
    </lineage>
</organism>
<reference evidence="1 2" key="1">
    <citation type="submission" date="2019-11" db="EMBL/GenBank/DDBJ databases">
        <title>Whole-genome sequence of a the green, strictly anaerobic photosynthetic bacterium Heliobacillus mobilis DSM 6151.</title>
        <authorList>
            <person name="Kyndt J.A."/>
            <person name="Meyer T.E."/>
        </authorList>
    </citation>
    <scope>NUCLEOTIDE SEQUENCE [LARGE SCALE GENOMIC DNA]</scope>
    <source>
        <strain evidence="1 2">DSM 6151</strain>
    </source>
</reference>
<evidence type="ECO:0000313" key="2">
    <source>
        <dbReference type="Proteomes" id="UP000430670"/>
    </source>
</evidence>
<evidence type="ECO:0000313" key="1">
    <source>
        <dbReference type="EMBL" id="MTV47758.1"/>
    </source>
</evidence>
<gene>
    <name evidence="1" type="ORF">GJ688_02015</name>
</gene>